<keyword evidence="5" id="KW-1185">Reference proteome</keyword>
<keyword evidence="2" id="KW-0012">Acyltransferase</keyword>
<evidence type="ECO:0000259" key="3">
    <source>
        <dbReference type="PROSITE" id="PS51186"/>
    </source>
</evidence>
<evidence type="ECO:0000256" key="1">
    <source>
        <dbReference type="ARBA" id="ARBA00022679"/>
    </source>
</evidence>
<dbReference type="InterPro" id="IPR016181">
    <property type="entry name" value="Acyl_CoA_acyltransferase"/>
</dbReference>
<feature type="domain" description="N-acetyltransferase" evidence="3">
    <location>
        <begin position="79"/>
        <end position="212"/>
    </location>
</feature>
<accession>A0A5B8VCV6</accession>
<evidence type="ECO:0000256" key="2">
    <source>
        <dbReference type="ARBA" id="ARBA00023315"/>
    </source>
</evidence>
<dbReference type="GO" id="GO:0016747">
    <property type="term" value="F:acyltransferase activity, transferring groups other than amino-acyl groups"/>
    <property type="evidence" value="ECO:0007669"/>
    <property type="project" value="InterPro"/>
</dbReference>
<dbReference type="SUPFAM" id="SSF55729">
    <property type="entry name" value="Acyl-CoA N-acyltransferases (Nat)"/>
    <property type="match status" value="1"/>
</dbReference>
<dbReference type="RefSeq" id="WP_147191813.1">
    <property type="nucleotide sequence ID" value="NZ_CP042435.1"/>
</dbReference>
<dbReference type="KEGG" id="pgin:FRZ67_17925"/>
<sequence>MNLSNTSLHQLPEVARCHLISFPGSFGTKLGYAFAIRSMEWFLAGENRFLFHVTDHDKVIGYCGGFQSKGIGDGSTSGMMQYAMKEAAMGMLKKPWLFFHKDVIRFYPLILKNISRKITGIKKNPVIHPVATNNTPSHIGLVVIGVHPDYRGKGCFELLMQHFEIECIKRHASKMTLSVRTSNARAIAAYKKTGWQTGIQTEVAAEMYKMLPA</sequence>
<name>A0A5B8VCV6_9BACT</name>
<dbReference type="PANTHER" id="PTHR43420:SF44">
    <property type="entry name" value="ACETYLTRANSFERASE YPEA"/>
    <property type="match status" value="1"/>
</dbReference>
<gene>
    <name evidence="4" type="ORF">FRZ67_17925</name>
</gene>
<dbReference type="AlphaFoldDB" id="A0A5B8VCV6"/>
<dbReference type="InterPro" id="IPR000182">
    <property type="entry name" value="GNAT_dom"/>
</dbReference>
<organism evidence="4 5">
    <name type="scientific">Panacibacter ginsenosidivorans</name>
    <dbReference type="NCBI Taxonomy" id="1813871"/>
    <lineage>
        <taxon>Bacteria</taxon>
        <taxon>Pseudomonadati</taxon>
        <taxon>Bacteroidota</taxon>
        <taxon>Chitinophagia</taxon>
        <taxon>Chitinophagales</taxon>
        <taxon>Chitinophagaceae</taxon>
        <taxon>Panacibacter</taxon>
    </lineage>
</organism>
<evidence type="ECO:0000313" key="5">
    <source>
        <dbReference type="Proteomes" id="UP000321533"/>
    </source>
</evidence>
<protein>
    <submittedName>
        <fullName evidence="4">GNAT family N-acetyltransferase</fullName>
    </submittedName>
</protein>
<dbReference type="InterPro" id="IPR050680">
    <property type="entry name" value="YpeA/RimI_acetyltransf"/>
</dbReference>
<proteinExistence type="predicted"/>
<dbReference type="EMBL" id="CP042435">
    <property type="protein sequence ID" value="QEC69099.1"/>
    <property type="molecule type" value="Genomic_DNA"/>
</dbReference>
<dbReference type="Proteomes" id="UP000321533">
    <property type="component" value="Chromosome"/>
</dbReference>
<dbReference type="Gene3D" id="3.40.630.30">
    <property type="match status" value="1"/>
</dbReference>
<dbReference type="PROSITE" id="PS51186">
    <property type="entry name" value="GNAT"/>
    <property type="match status" value="1"/>
</dbReference>
<keyword evidence="1 4" id="KW-0808">Transferase</keyword>
<reference evidence="4 5" key="1">
    <citation type="journal article" date="2016" name="Int. J. Syst. Evol. Microbiol.">
        <title>Panacibacter ginsenosidivorans gen. nov., sp. nov., with ginsenoside converting activity isolated from soil of a ginseng field.</title>
        <authorList>
            <person name="Siddiqi M.Z."/>
            <person name="Muhammad Shafi S."/>
            <person name="Choi K.D."/>
            <person name="Im W.T."/>
        </authorList>
    </citation>
    <scope>NUCLEOTIDE SEQUENCE [LARGE SCALE GENOMIC DNA]</scope>
    <source>
        <strain evidence="4 5">Gsoil1550</strain>
    </source>
</reference>
<dbReference type="PANTHER" id="PTHR43420">
    <property type="entry name" value="ACETYLTRANSFERASE"/>
    <property type="match status" value="1"/>
</dbReference>
<dbReference type="CDD" id="cd04301">
    <property type="entry name" value="NAT_SF"/>
    <property type="match status" value="1"/>
</dbReference>
<dbReference type="Pfam" id="PF00583">
    <property type="entry name" value="Acetyltransf_1"/>
    <property type="match status" value="1"/>
</dbReference>
<evidence type="ECO:0000313" key="4">
    <source>
        <dbReference type="EMBL" id="QEC69099.1"/>
    </source>
</evidence>
<dbReference type="OrthoDB" id="5419426at2"/>